<name>A0ABD5Q457_9EURY</name>
<dbReference type="RefSeq" id="WP_254268932.1">
    <property type="nucleotide sequence ID" value="NZ_CP100400.1"/>
</dbReference>
<feature type="transmembrane region" description="Helical" evidence="1">
    <location>
        <begin position="20"/>
        <end position="42"/>
    </location>
</feature>
<feature type="transmembrane region" description="Helical" evidence="1">
    <location>
        <begin position="202"/>
        <end position="223"/>
    </location>
</feature>
<reference evidence="2 3" key="1">
    <citation type="journal article" date="2019" name="Int. J. Syst. Evol. Microbiol.">
        <title>The Global Catalogue of Microorganisms (GCM) 10K type strain sequencing project: providing services to taxonomists for standard genome sequencing and annotation.</title>
        <authorList>
            <consortium name="The Broad Institute Genomics Platform"/>
            <consortium name="The Broad Institute Genome Sequencing Center for Infectious Disease"/>
            <person name="Wu L."/>
            <person name="Ma J."/>
        </authorList>
    </citation>
    <scope>NUCLEOTIDE SEQUENCE [LARGE SCALE GENOMIC DNA]</scope>
    <source>
        <strain evidence="2 3">XZYJ18</strain>
    </source>
</reference>
<keyword evidence="3" id="KW-1185">Reference proteome</keyword>
<dbReference type="InterPro" id="IPR025098">
    <property type="entry name" value="DUF4013"/>
</dbReference>
<evidence type="ECO:0000256" key="1">
    <source>
        <dbReference type="SAM" id="Phobius"/>
    </source>
</evidence>
<accession>A0ABD5Q457</accession>
<dbReference type="GeneID" id="73043881"/>
<feature type="transmembrane region" description="Helical" evidence="1">
    <location>
        <begin position="175"/>
        <end position="196"/>
    </location>
</feature>
<comment type="caution">
    <text evidence="2">The sequence shown here is derived from an EMBL/GenBank/DDBJ whole genome shotgun (WGS) entry which is preliminary data.</text>
</comment>
<dbReference type="Pfam" id="PF13197">
    <property type="entry name" value="DUF4013"/>
    <property type="match status" value="1"/>
</dbReference>
<evidence type="ECO:0000313" key="2">
    <source>
        <dbReference type="EMBL" id="MFC4825403.1"/>
    </source>
</evidence>
<dbReference type="AlphaFoldDB" id="A0ABD5Q457"/>
<organism evidence="2 3">
    <name type="scientific">Halorussus aquaticus</name>
    <dbReference type="NCBI Taxonomy" id="2953748"/>
    <lineage>
        <taxon>Archaea</taxon>
        <taxon>Methanobacteriati</taxon>
        <taxon>Methanobacteriota</taxon>
        <taxon>Stenosarchaea group</taxon>
        <taxon>Halobacteria</taxon>
        <taxon>Halobacteriales</taxon>
        <taxon>Haladaptataceae</taxon>
        <taxon>Halorussus</taxon>
    </lineage>
</organism>
<evidence type="ECO:0000313" key="3">
    <source>
        <dbReference type="Proteomes" id="UP001595945"/>
    </source>
</evidence>
<keyword evidence="1" id="KW-0812">Transmembrane</keyword>
<dbReference type="EMBL" id="JBHSHT010000002">
    <property type="protein sequence ID" value="MFC4825403.1"/>
    <property type="molecule type" value="Genomic_DNA"/>
</dbReference>
<feature type="transmembrane region" description="Helical" evidence="1">
    <location>
        <begin position="122"/>
        <end position="154"/>
    </location>
</feature>
<gene>
    <name evidence="2" type="ORF">ACFO9K_14165</name>
</gene>
<keyword evidence="1" id="KW-0472">Membrane</keyword>
<feature type="transmembrane region" description="Helical" evidence="1">
    <location>
        <begin position="71"/>
        <end position="96"/>
    </location>
</feature>
<proteinExistence type="predicted"/>
<dbReference type="Proteomes" id="UP001595945">
    <property type="component" value="Unassembled WGS sequence"/>
</dbReference>
<keyword evidence="1" id="KW-1133">Transmembrane helix</keyword>
<sequence>MFETALRYPVDGDDRIETIVIGGLLTLFSWLLIPAVFVAGYLQRVLARTTADDPVPSFDEWGDLFGEGLKAVAVTLAYFAIPAVLLAAVLASLLVFSVETTTVVETGTTAAEPAGPDGANNLGVVVVLAGFALAVVASLAASYALPAALARLAAEGRLGAAFEFRRLAGVLTDRSYAIGWLVAFVVLAVGGALVGGLASIPFVGWALVPFASFYLNVVAFALYGQGYRDATRTDRREPADGDRRTSA</sequence>
<protein>
    <submittedName>
        <fullName evidence="2">DUF4013 domain-containing protein</fullName>
    </submittedName>
</protein>